<protein>
    <submittedName>
        <fullName evidence="2">Uncharacterized protein</fullName>
    </submittedName>
</protein>
<name>A0A838CWD6_9BACI</name>
<evidence type="ECO:0000313" key="2">
    <source>
        <dbReference type="EMBL" id="MBA2176085.1"/>
    </source>
</evidence>
<evidence type="ECO:0000313" key="3">
    <source>
        <dbReference type="Proteomes" id="UP000571017"/>
    </source>
</evidence>
<dbReference type="AlphaFoldDB" id="A0A838CWD6"/>
<comment type="caution">
    <text evidence="2">The sequence shown here is derived from an EMBL/GenBank/DDBJ whole genome shotgun (WGS) entry which is preliminary data.</text>
</comment>
<feature type="region of interest" description="Disordered" evidence="1">
    <location>
        <begin position="52"/>
        <end position="94"/>
    </location>
</feature>
<dbReference type="EMBL" id="JACEFG010000003">
    <property type="protein sequence ID" value="MBA2176085.1"/>
    <property type="molecule type" value="Genomic_DNA"/>
</dbReference>
<organism evidence="2 3">
    <name type="scientific">Halobacillus locisalis</name>
    <dbReference type="NCBI Taxonomy" id="220753"/>
    <lineage>
        <taxon>Bacteria</taxon>
        <taxon>Bacillati</taxon>
        <taxon>Bacillota</taxon>
        <taxon>Bacilli</taxon>
        <taxon>Bacillales</taxon>
        <taxon>Bacillaceae</taxon>
        <taxon>Halobacillus</taxon>
    </lineage>
</organism>
<accession>A0A838CWD6</accession>
<sequence length="126" mass="14386">MRLGGLQGGLNFRLRQLVGCKVQIETEGGTVVGKLCHVGSNFVELLVKEKVKEEEAESPVENEEMEDLAEEEMESSAEEEMESEEEEESVDMTHKKRKHKCYTDFIPMEGISQVKVRSRCKCRRCC</sequence>
<proteinExistence type="predicted"/>
<gene>
    <name evidence="2" type="ORF">H0266_14405</name>
</gene>
<dbReference type="Proteomes" id="UP000571017">
    <property type="component" value="Unassembled WGS sequence"/>
</dbReference>
<evidence type="ECO:0000256" key="1">
    <source>
        <dbReference type="SAM" id="MobiDB-lite"/>
    </source>
</evidence>
<keyword evidence="3" id="KW-1185">Reference proteome</keyword>
<feature type="compositionally biased region" description="Acidic residues" evidence="1">
    <location>
        <begin position="54"/>
        <end position="90"/>
    </location>
</feature>
<reference evidence="2 3" key="1">
    <citation type="journal article" date="2004" name="Extremophiles">
        <title>Halobacillus locisalis sp. nov., a halophilic bacterium isolated from a marine solar saltern of the Yellow Sea in Korea.</title>
        <authorList>
            <person name="Yoon J.H."/>
            <person name="Kang K.H."/>
            <person name="Oh T.K."/>
            <person name="Park Y.H."/>
        </authorList>
    </citation>
    <scope>NUCLEOTIDE SEQUENCE [LARGE SCALE GENOMIC DNA]</scope>
    <source>
        <strain evidence="2 3">KCTC 3788</strain>
    </source>
</reference>